<dbReference type="AlphaFoldDB" id="D9QS09"/>
<dbReference type="InterPro" id="IPR002586">
    <property type="entry name" value="CobQ/CobB/MinD/ParA_Nub-bd_dom"/>
</dbReference>
<dbReference type="InterPro" id="IPR027417">
    <property type="entry name" value="P-loop_NTPase"/>
</dbReference>
<dbReference type="GO" id="GO:0046872">
    <property type="term" value="F:metal ion binding"/>
    <property type="evidence" value="ECO:0007669"/>
    <property type="project" value="UniProtKB-KW"/>
</dbReference>
<dbReference type="HOGENOM" id="CLU_067767_0_0_9"/>
<dbReference type="eggNOG" id="COG1149">
    <property type="taxonomic scope" value="Bacteria"/>
</dbReference>
<dbReference type="OrthoDB" id="9778602at2"/>
<evidence type="ECO:0000313" key="6">
    <source>
        <dbReference type="Proteomes" id="UP000001661"/>
    </source>
</evidence>
<accession>D9QS09</accession>
<dbReference type="KEGG" id="aar:Acear_1795"/>
<dbReference type="Gene3D" id="3.30.70.20">
    <property type="match status" value="1"/>
</dbReference>
<keyword evidence="1" id="KW-0479">Metal-binding</keyword>
<dbReference type="Pfam" id="PF01656">
    <property type="entry name" value="CbiA"/>
    <property type="match status" value="1"/>
</dbReference>
<evidence type="ECO:0000313" key="5">
    <source>
        <dbReference type="EMBL" id="ADL13300.1"/>
    </source>
</evidence>
<keyword evidence="3" id="KW-0411">Iron-sulfur</keyword>
<name>D9QS09_ACEAZ</name>
<evidence type="ECO:0000259" key="4">
    <source>
        <dbReference type="PROSITE" id="PS51379"/>
    </source>
</evidence>
<dbReference type="PANTHER" id="PTHR43063">
    <property type="entry name" value="4FE-4S CLUSTER CONTAINING PARA FAMILY ATPASE PROTEIN"/>
    <property type="match status" value="1"/>
</dbReference>
<dbReference type="PROSITE" id="PS00198">
    <property type="entry name" value="4FE4S_FER_1"/>
    <property type="match status" value="2"/>
</dbReference>
<dbReference type="RefSeq" id="WP_013278745.1">
    <property type="nucleotide sequence ID" value="NC_014378.1"/>
</dbReference>
<feature type="domain" description="4Fe-4S ferredoxin-type" evidence="4">
    <location>
        <begin position="58"/>
        <end position="87"/>
    </location>
</feature>
<reference evidence="5 6" key="1">
    <citation type="journal article" date="2010" name="Stand. Genomic Sci.">
        <title>Complete genome sequence of Acetohalobium arabaticum type strain (Z-7288).</title>
        <authorList>
            <person name="Sikorski J."/>
            <person name="Lapidus A."/>
            <person name="Chertkov O."/>
            <person name="Lucas S."/>
            <person name="Copeland A."/>
            <person name="Glavina Del Rio T."/>
            <person name="Nolan M."/>
            <person name="Tice H."/>
            <person name="Cheng J.F."/>
            <person name="Han C."/>
            <person name="Brambilla E."/>
            <person name="Pitluck S."/>
            <person name="Liolios K."/>
            <person name="Ivanova N."/>
            <person name="Mavromatis K."/>
            <person name="Mikhailova N."/>
            <person name="Pati A."/>
            <person name="Bruce D."/>
            <person name="Detter C."/>
            <person name="Tapia R."/>
            <person name="Goodwin L."/>
            <person name="Chen A."/>
            <person name="Palaniappan K."/>
            <person name="Land M."/>
            <person name="Hauser L."/>
            <person name="Chang Y.J."/>
            <person name="Jeffries C.D."/>
            <person name="Rohde M."/>
            <person name="Goker M."/>
            <person name="Spring S."/>
            <person name="Woyke T."/>
            <person name="Bristow J."/>
            <person name="Eisen J.A."/>
            <person name="Markowitz V."/>
            <person name="Hugenholtz P."/>
            <person name="Kyrpides N.C."/>
            <person name="Klenk H.P."/>
        </authorList>
    </citation>
    <scope>NUCLEOTIDE SEQUENCE [LARGE SCALE GENOMIC DNA]</scope>
    <source>
        <strain evidence="6">ATCC 49924 / DSM 5501 / Z-7288</strain>
    </source>
</reference>
<dbReference type="CDD" id="cd03110">
    <property type="entry name" value="SIMIBI_bact_arch"/>
    <property type="match status" value="1"/>
</dbReference>
<proteinExistence type="predicted"/>
<protein>
    <submittedName>
        <fullName evidence="5">Cobyrinic acid ac-diamide synthase</fullName>
    </submittedName>
</protein>
<evidence type="ECO:0000256" key="3">
    <source>
        <dbReference type="ARBA" id="ARBA00023014"/>
    </source>
</evidence>
<dbReference type="Gene3D" id="3.40.50.300">
    <property type="entry name" value="P-loop containing nucleotide triphosphate hydrolases"/>
    <property type="match status" value="1"/>
</dbReference>
<dbReference type="InterPro" id="IPR017896">
    <property type="entry name" value="4Fe4S_Fe-S-bd"/>
</dbReference>
<dbReference type="Proteomes" id="UP000001661">
    <property type="component" value="Chromosome"/>
</dbReference>
<dbReference type="STRING" id="574087.Acear_1795"/>
<dbReference type="EMBL" id="CP002105">
    <property type="protein sequence ID" value="ADL13300.1"/>
    <property type="molecule type" value="Genomic_DNA"/>
</dbReference>
<organism evidence="5 6">
    <name type="scientific">Acetohalobium arabaticum (strain ATCC 49924 / DSM 5501 / Z-7288)</name>
    <dbReference type="NCBI Taxonomy" id="574087"/>
    <lineage>
        <taxon>Bacteria</taxon>
        <taxon>Bacillati</taxon>
        <taxon>Bacillota</taxon>
        <taxon>Clostridia</taxon>
        <taxon>Halanaerobiales</taxon>
        <taxon>Halobacteroidaceae</taxon>
        <taxon>Acetohalobium</taxon>
    </lineage>
</organism>
<dbReference type="SUPFAM" id="SSF52540">
    <property type="entry name" value="P-loop containing nucleoside triphosphate hydrolases"/>
    <property type="match status" value="1"/>
</dbReference>
<gene>
    <name evidence="5" type="ordered locus">Acear_1795</name>
</gene>
<keyword evidence="2" id="KW-0408">Iron</keyword>
<dbReference type="PROSITE" id="PS51379">
    <property type="entry name" value="4FE4S_FER_2"/>
    <property type="match status" value="2"/>
</dbReference>
<dbReference type="GO" id="GO:0051536">
    <property type="term" value="F:iron-sulfur cluster binding"/>
    <property type="evidence" value="ECO:0007669"/>
    <property type="project" value="UniProtKB-KW"/>
</dbReference>
<evidence type="ECO:0000256" key="2">
    <source>
        <dbReference type="ARBA" id="ARBA00023004"/>
    </source>
</evidence>
<dbReference type="Pfam" id="PF00037">
    <property type="entry name" value="Fer4"/>
    <property type="match status" value="1"/>
</dbReference>
<evidence type="ECO:0000256" key="1">
    <source>
        <dbReference type="ARBA" id="ARBA00022723"/>
    </source>
</evidence>
<feature type="domain" description="4Fe-4S ferredoxin-type" evidence="4">
    <location>
        <begin position="89"/>
        <end position="116"/>
    </location>
</feature>
<sequence length="280" mass="31385">MKITVLSGKGGTGKTTVATNLALSLDNVQFIDADVEEPNSYIFVKPDFADRSELVLREVPEIDEEKCTNCQQCIDFCEYNALALFGDNLMVFPKLCHSCGGCKHICPEEAITAKDRKTGEIRWDPDINGLEFWQGELNIGEISAVPVIEKLKEYTNEDKTVIMDAPPGTTCPTVEAVTDSDYCILVTEPTPFGLHDLKMAVEVVKKLKKPYGVVINRSEEDGDGIIEEYCNVEGIPILLRIPFQREIAELYSEGIPFVEEMPEWREHFQEVVCEAKKVVE</sequence>
<dbReference type="SUPFAM" id="SSF54862">
    <property type="entry name" value="4Fe-4S ferredoxins"/>
    <property type="match status" value="1"/>
</dbReference>
<keyword evidence="6" id="KW-1185">Reference proteome</keyword>
<dbReference type="InterPro" id="IPR017900">
    <property type="entry name" value="4Fe4S_Fe_S_CS"/>
</dbReference>
<dbReference type="PANTHER" id="PTHR43063:SF1">
    <property type="entry name" value="4FE-4S CLUSTER CONTAINING PARA FAMILY ATPASE PROTEIN"/>
    <property type="match status" value="1"/>
</dbReference>